<dbReference type="HOGENOM" id="CLU_069076_0_0_10"/>
<dbReference type="NCBIfam" id="NF033832">
    <property type="entry name" value="sce7726_fam"/>
    <property type="match status" value="1"/>
</dbReference>
<sequence>MSLKNPYSQNQLRDYSSLFSRSHVESWLRNDFSSIHHKVDRYDKDWRGSTQATYLDYLKYVYKVMETHYQNEYIFKNSILNEWLIKEVGQTNSKVFSEYRVGNAIADLVMFNGSSRAFEIKTEYDSANRLKLQLKNYQKAFNEIYLIIPKSKLNLYKSYSVDVGLITFNSGGENKFEKITSAPPNPEVDPAVIMHILHTHEYKSIVKKFYGILPKMTSFNQFNKCSELIHKIPNDKLNLLFIGEMKKRQLENTLSTRYYKEFNQLSLALRMKKSEKKEMMLKLKSPLNT</sequence>
<dbReference type="KEGG" id="oho:Oweho_0284"/>
<dbReference type="RefSeq" id="WP_014200667.1">
    <property type="nucleotide sequence ID" value="NC_016599.1"/>
</dbReference>
<dbReference type="PATRIC" id="fig|926562.3.peg.290"/>
<dbReference type="AlphaFoldDB" id="G8R7Y3"/>
<accession>G8R7Y3</accession>
<dbReference type="STRING" id="926562.Oweho_0284"/>
<organism evidence="1 2">
    <name type="scientific">Owenweeksia hongkongensis (strain DSM 17368 / CIP 108786 / JCM 12287 / NRRL B-23963 / UST20020801)</name>
    <dbReference type="NCBI Taxonomy" id="926562"/>
    <lineage>
        <taxon>Bacteria</taxon>
        <taxon>Pseudomonadati</taxon>
        <taxon>Bacteroidota</taxon>
        <taxon>Flavobacteriia</taxon>
        <taxon>Flavobacteriales</taxon>
        <taxon>Owenweeksiaceae</taxon>
        <taxon>Owenweeksia</taxon>
    </lineage>
</organism>
<evidence type="ECO:0000313" key="2">
    <source>
        <dbReference type="Proteomes" id="UP000005631"/>
    </source>
</evidence>
<reference evidence="1 2" key="1">
    <citation type="journal article" date="2012" name="Stand. Genomic Sci.">
        <title>Genome sequence of the orange-pigmented seawater bacterium Owenweeksia hongkongensis type strain (UST20020801(T)).</title>
        <authorList>
            <person name="Riedel T."/>
            <person name="Held B."/>
            <person name="Nolan M."/>
            <person name="Lucas S."/>
            <person name="Lapidus A."/>
            <person name="Tice H."/>
            <person name="Del Rio T.G."/>
            <person name="Cheng J.F."/>
            <person name="Han C."/>
            <person name="Tapia R."/>
            <person name="Goodwin L.A."/>
            <person name="Pitluck S."/>
            <person name="Liolios K."/>
            <person name="Mavromatis K."/>
            <person name="Pagani I."/>
            <person name="Ivanova N."/>
            <person name="Mikhailova N."/>
            <person name="Pati A."/>
            <person name="Chen A."/>
            <person name="Palaniappan K."/>
            <person name="Rohde M."/>
            <person name="Tindall B.J."/>
            <person name="Detter J.C."/>
            <person name="Goker M."/>
            <person name="Woyke T."/>
            <person name="Bristow J."/>
            <person name="Eisen J.A."/>
            <person name="Markowitz V."/>
            <person name="Hugenholtz P."/>
            <person name="Klenk H.P."/>
            <person name="Kyrpides N.C."/>
        </authorList>
    </citation>
    <scope>NUCLEOTIDE SEQUENCE</scope>
    <source>
        <strain evidence="2">DSM 17368 / JCM 12287 / NRRL B-23963</strain>
    </source>
</reference>
<dbReference type="OrthoDB" id="128875at2"/>
<keyword evidence="2" id="KW-1185">Reference proteome</keyword>
<dbReference type="InterPro" id="IPR047729">
    <property type="entry name" value="Sce7726-like"/>
</dbReference>
<dbReference type="EMBL" id="CP003156">
    <property type="protein sequence ID" value="AEV31306.1"/>
    <property type="molecule type" value="Genomic_DNA"/>
</dbReference>
<protein>
    <recommendedName>
        <fullName evidence="3">Sce7726 family protein</fullName>
    </recommendedName>
</protein>
<evidence type="ECO:0000313" key="1">
    <source>
        <dbReference type="EMBL" id="AEV31306.1"/>
    </source>
</evidence>
<proteinExistence type="predicted"/>
<gene>
    <name evidence="1" type="ordered locus">Oweho_0284</name>
</gene>
<dbReference type="eggNOG" id="ENOG502Z7UD">
    <property type="taxonomic scope" value="Bacteria"/>
</dbReference>
<dbReference type="Proteomes" id="UP000005631">
    <property type="component" value="Chromosome"/>
</dbReference>
<name>G8R7Y3_OWEHD</name>
<evidence type="ECO:0008006" key="3">
    <source>
        <dbReference type="Google" id="ProtNLM"/>
    </source>
</evidence>